<feature type="domain" description="Spore germination GerAC-like C-terminal" evidence="8">
    <location>
        <begin position="215"/>
        <end position="377"/>
    </location>
</feature>
<keyword evidence="5" id="KW-0472">Membrane</keyword>
<dbReference type="Pfam" id="PF05504">
    <property type="entry name" value="Spore_GerAC"/>
    <property type="match status" value="1"/>
</dbReference>
<proteinExistence type="inferred from homology"/>
<evidence type="ECO:0000313" key="10">
    <source>
        <dbReference type="EMBL" id="TKH07379.1"/>
    </source>
</evidence>
<dbReference type="AlphaFoldDB" id="A0A9X9EQH9"/>
<dbReference type="GO" id="GO:0009847">
    <property type="term" value="P:spore germination"/>
    <property type="evidence" value="ECO:0007669"/>
    <property type="project" value="InterPro"/>
</dbReference>
<evidence type="ECO:0000256" key="2">
    <source>
        <dbReference type="ARBA" id="ARBA00007886"/>
    </source>
</evidence>
<evidence type="ECO:0000256" key="6">
    <source>
        <dbReference type="ARBA" id="ARBA00023139"/>
    </source>
</evidence>
<keyword evidence="4" id="KW-0732">Signal</keyword>
<dbReference type="Proteomes" id="UP000309170">
    <property type="component" value="Unassembled WGS sequence"/>
</dbReference>
<accession>A0A9X9EQH9</accession>
<dbReference type="RefSeq" id="WP_137024528.1">
    <property type="nucleotide sequence ID" value="NZ_SZNT01000509.1"/>
</dbReference>
<evidence type="ECO:0000256" key="1">
    <source>
        <dbReference type="ARBA" id="ARBA00004635"/>
    </source>
</evidence>
<dbReference type="InterPro" id="IPR046953">
    <property type="entry name" value="Spore_GerAC-like_C"/>
</dbReference>
<evidence type="ECO:0000256" key="4">
    <source>
        <dbReference type="ARBA" id="ARBA00022729"/>
    </source>
</evidence>
<keyword evidence="3" id="KW-0309">Germination</keyword>
<evidence type="ECO:0000259" key="8">
    <source>
        <dbReference type="Pfam" id="PF05504"/>
    </source>
</evidence>
<name>A0A9X9EQH9_9BACI</name>
<dbReference type="InterPro" id="IPR008844">
    <property type="entry name" value="Spore_GerAC-like"/>
</dbReference>
<evidence type="ECO:0000256" key="3">
    <source>
        <dbReference type="ARBA" id="ARBA00022544"/>
    </source>
</evidence>
<sequence length="380" mass="43279">FILASSFGNHLYKENEETYMRKLFSVILTFPLLCSCAEPRVVDEVNMSQAIGYDILKNDNVEGMFVIPIFQQDKMGKYQILTGTSTTTSDVQAVVSKKADKPVLLGQTRIILFSEKMVREIGMTELTDYLYREPQLGNRVILAIVEGKVKNVINTKPPNTNVNIGIFLSDLINQQIETGNGPDTNLHLFLGNSLETGGDSYLPLFKLINNEVAVSGAALFHQNKMVTKVRTDDMFIFKTLVQHHRRGIYKFKLKDKKESDIVVESIRSGSSYKVSGSERNPSITIKIKIKGQIKESMRSENLTNRKMIKKIEKEMEADLTKQANRLIKDFQKKSLDPIGLKEKYHAKNKKMTYEHWKEIYPKMDINVETKVNIIQTGVSE</sequence>
<comment type="caution">
    <text evidence="10">The sequence shown here is derived from an EMBL/GenBank/DDBJ whole genome shotgun (WGS) entry which is preliminary data.</text>
</comment>
<comment type="subcellular location">
    <subcellularLocation>
        <location evidence="1">Membrane</location>
        <topology evidence="1">Lipid-anchor</topology>
    </subcellularLocation>
</comment>
<dbReference type="Gene3D" id="3.30.300.210">
    <property type="entry name" value="Nutrient germinant receptor protein C, domain 3"/>
    <property type="match status" value="1"/>
</dbReference>
<evidence type="ECO:0000256" key="5">
    <source>
        <dbReference type="ARBA" id="ARBA00023136"/>
    </source>
</evidence>
<dbReference type="EMBL" id="SZNT01000509">
    <property type="protein sequence ID" value="TKH07379.1"/>
    <property type="molecule type" value="Genomic_DNA"/>
</dbReference>
<protein>
    <submittedName>
        <fullName evidence="10">Ger(X)C family spore germination protein</fullName>
    </submittedName>
</protein>
<comment type="similarity">
    <text evidence="2">Belongs to the GerABKC lipoprotein family.</text>
</comment>
<evidence type="ECO:0000256" key="7">
    <source>
        <dbReference type="ARBA" id="ARBA00023288"/>
    </source>
</evidence>
<organism evidence="10 11">
    <name type="scientific">Peribacillus simplex</name>
    <dbReference type="NCBI Taxonomy" id="1478"/>
    <lineage>
        <taxon>Bacteria</taxon>
        <taxon>Bacillati</taxon>
        <taxon>Bacillota</taxon>
        <taxon>Bacilli</taxon>
        <taxon>Bacillales</taxon>
        <taxon>Bacillaceae</taxon>
        <taxon>Peribacillus</taxon>
    </lineage>
</organism>
<feature type="non-terminal residue" evidence="10">
    <location>
        <position position="1"/>
    </location>
</feature>
<keyword evidence="6" id="KW-0564">Palmitate</keyword>
<keyword evidence="7" id="KW-0449">Lipoprotein</keyword>
<evidence type="ECO:0000259" key="9">
    <source>
        <dbReference type="Pfam" id="PF25198"/>
    </source>
</evidence>
<dbReference type="PANTHER" id="PTHR35789">
    <property type="entry name" value="SPORE GERMINATION PROTEIN B3"/>
    <property type="match status" value="1"/>
</dbReference>
<dbReference type="InterPro" id="IPR057336">
    <property type="entry name" value="GerAC_N"/>
</dbReference>
<evidence type="ECO:0000313" key="11">
    <source>
        <dbReference type="Proteomes" id="UP000309170"/>
    </source>
</evidence>
<feature type="domain" description="Spore germination protein N-terminal" evidence="9">
    <location>
        <begin position="40"/>
        <end position="206"/>
    </location>
</feature>
<reference evidence="10 11" key="1">
    <citation type="journal article" date="2019" name="Environ. Microbiol.">
        <title>An active ?-lactamase is a part of an orchestrated cell wall stress resistance network of Bacillus subtilis and related rhizosphere species.</title>
        <authorList>
            <person name="Bucher T."/>
            <person name="Keren-Paz A."/>
            <person name="Hausser J."/>
            <person name="Olender T."/>
            <person name="Cytryn E."/>
            <person name="Kolodkin-Gal I."/>
        </authorList>
    </citation>
    <scope>NUCLEOTIDE SEQUENCE [LARGE SCALE GENOMIC DNA]</scope>
    <source>
        <strain evidence="10 11">I4</strain>
    </source>
</reference>
<dbReference type="NCBIfam" id="TIGR02887">
    <property type="entry name" value="spore_ger_x_C"/>
    <property type="match status" value="1"/>
</dbReference>
<dbReference type="GO" id="GO:0016020">
    <property type="term" value="C:membrane"/>
    <property type="evidence" value="ECO:0007669"/>
    <property type="project" value="UniProtKB-SubCell"/>
</dbReference>
<dbReference type="Pfam" id="PF25198">
    <property type="entry name" value="Spore_GerAC_N"/>
    <property type="match status" value="1"/>
</dbReference>
<dbReference type="PANTHER" id="PTHR35789:SF1">
    <property type="entry name" value="SPORE GERMINATION PROTEIN B3"/>
    <property type="match status" value="1"/>
</dbReference>
<gene>
    <name evidence="10" type="ORF">FC678_22790</name>
</gene>
<dbReference type="InterPro" id="IPR038501">
    <property type="entry name" value="Spore_GerAC_C_sf"/>
</dbReference>